<dbReference type="InterPro" id="IPR013785">
    <property type="entry name" value="Aldolase_TIM"/>
</dbReference>
<feature type="domain" description="Indole-3-glycerol phosphate synthase" evidence="8">
    <location>
        <begin position="1"/>
        <end position="66"/>
    </location>
</feature>
<dbReference type="InterPro" id="IPR013798">
    <property type="entry name" value="Indole-3-glycerol_P_synth_dom"/>
</dbReference>
<dbReference type="GO" id="GO:0000162">
    <property type="term" value="P:L-tryptophan biosynthetic process"/>
    <property type="evidence" value="ECO:0007669"/>
    <property type="project" value="UniProtKB-UniPathway"/>
</dbReference>
<dbReference type="Gene3D" id="3.20.20.70">
    <property type="entry name" value="Aldolase class I"/>
    <property type="match status" value="1"/>
</dbReference>
<dbReference type="SUPFAM" id="SSF51366">
    <property type="entry name" value="Ribulose-phoshate binding barrel"/>
    <property type="match status" value="1"/>
</dbReference>
<feature type="non-terminal residue" evidence="9">
    <location>
        <position position="1"/>
    </location>
</feature>
<dbReference type="InterPro" id="IPR011060">
    <property type="entry name" value="RibuloseP-bd_barrel"/>
</dbReference>
<reference evidence="9" key="1">
    <citation type="journal article" date="2014" name="Front. Microbiol.">
        <title>High frequency of phylogenetically diverse reductive dehalogenase-homologous genes in deep subseafloor sedimentary metagenomes.</title>
        <authorList>
            <person name="Kawai M."/>
            <person name="Futagami T."/>
            <person name="Toyoda A."/>
            <person name="Takaki Y."/>
            <person name="Nishi S."/>
            <person name="Hori S."/>
            <person name="Arai W."/>
            <person name="Tsubouchi T."/>
            <person name="Morono Y."/>
            <person name="Uchiyama I."/>
            <person name="Ito T."/>
            <person name="Fujiyama A."/>
            <person name="Inagaki F."/>
            <person name="Takami H."/>
        </authorList>
    </citation>
    <scope>NUCLEOTIDE SEQUENCE</scope>
    <source>
        <strain evidence="9">Expedition CK06-06</strain>
    </source>
</reference>
<comment type="caution">
    <text evidence="9">The sequence shown here is derived from an EMBL/GenBank/DDBJ whole genome shotgun (WGS) entry which is preliminary data.</text>
</comment>
<evidence type="ECO:0000313" key="9">
    <source>
        <dbReference type="EMBL" id="GAG13692.1"/>
    </source>
</evidence>
<protein>
    <recommendedName>
        <fullName evidence="3">indole-3-glycerol-phosphate synthase</fullName>
        <ecNumber evidence="3">4.1.1.48</ecNumber>
    </recommendedName>
</protein>
<gene>
    <name evidence="9" type="ORF">S01H1_37778</name>
</gene>
<comment type="pathway">
    <text evidence="2">Amino-acid biosynthesis; L-tryptophan biosynthesis; L-tryptophan from chorismate: step 4/5.</text>
</comment>
<accession>X0VRB2</accession>
<sequence>DLTTMQADLEAMLKRRQLLPEGALYVAESGITCPADLVRVGRAGFDAALIGTALLAEGDPGETLRRFRAGTAPVEAQG</sequence>
<dbReference type="EMBL" id="BARS01023738">
    <property type="protein sequence ID" value="GAG13692.1"/>
    <property type="molecule type" value="Genomic_DNA"/>
</dbReference>
<evidence type="ECO:0000256" key="6">
    <source>
        <dbReference type="ARBA" id="ARBA00023141"/>
    </source>
</evidence>
<dbReference type="AlphaFoldDB" id="X0VRB2"/>
<name>X0VRB2_9ZZZZ</name>
<keyword evidence="6" id="KW-0057">Aromatic amino acid biosynthesis</keyword>
<keyword evidence="7" id="KW-0456">Lyase</keyword>
<keyword evidence="4" id="KW-0028">Amino-acid biosynthesis</keyword>
<organism evidence="9">
    <name type="scientific">marine sediment metagenome</name>
    <dbReference type="NCBI Taxonomy" id="412755"/>
    <lineage>
        <taxon>unclassified sequences</taxon>
        <taxon>metagenomes</taxon>
        <taxon>ecological metagenomes</taxon>
    </lineage>
</organism>
<evidence type="ECO:0000256" key="3">
    <source>
        <dbReference type="ARBA" id="ARBA00012362"/>
    </source>
</evidence>
<evidence type="ECO:0000256" key="2">
    <source>
        <dbReference type="ARBA" id="ARBA00004696"/>
    </source>
</evidence>
<comment type="catalytic activity">
    <reaction evidence="1">
        <text>1-(2-carboxyphenylamino)-1-deoxy-D-ribulose 5-phosphate + H(+) = (1S,2R)-1-C-(indol-3-yl)glycerol 3-phosphate + CO2 + H2O</text>
        <dbReference type="Rhea" id="RHEA:23476"/>
        <dbReference type="ChEBI" id="CHEBI:15377"/>
        <dbReference type="ChEBI" id="CHEBI:15378"/>
        <dbReference type="ChEBI" id="CHEBI:16526"/>
        <dbReference type="ChEBI" id="CHEBI:58613"/>
        <dbReference type="ChEBI" id="CHEBI:58866"/>
        <dbReference type="EC" id="4.1.1.48"/>
    </reaction>
</comment>
<evidence type="ECO:0000256" key="4">
    <source>
        <dbReference type="ARBA" id="ARBA00022605"/>
    </source>
</evidence>
<dbReference type="GO" id="GO:0004425">
    <property type="term" value="F:indole-3-glycerol-phosphate synthase activity"/>
    <property type="evidence" value="ECO:0007669"/>
    <property type="project" value="UniProtKB-EC"/>
</dbReference>
<keyword evidence="5" id="KW-0822">Tryptophan biosynthesis</keyword>
<proteinExistence type="predicted"/>
<evidence type="ECO:0000256" key="5">
    <source>
        <dbReference type="ARBA" id="ARBA00022822"/>
    </source>
</evidence>
<dbReference type="Pfam" id="PF00218">
    <property type="entry name" value="IGPS"/>
    <property type="match status" value="1"/>
</dbReference>
<evidence type="ECO:0000256" key="7">
    <source>
        <dbReference type="ARBA" id="ARBA00023239"/>
    </source>
</evidence>
<evidence type="ECO:0000256" key="1">
    <source>
        <dbReference type="ARBA" id="ARBA00001633"/>
    </source>
</evidence>
<dbReference type="EC" id="4.1.1.48" evidence="3"/>
<dbReference type="UniPathway" id="UPA00035">
    <property type="reaction ID" value="UER00043"/>
</dbReference>
<evidence type="ECO:0000259" key="8">
    <source>
        <dbReference type="Pfam" id="PF00218"/>
    </source>
</evidence>